<dbReference type="GO" id="GO:0004015">
    <property type="term" value="F:adenosylmethionine-8-amino-7-oxononanoate transaminase activity"/>
    <property type="evidence" value="ECO:0007669"/>
    <property type="project" value="TreeGrafter"/>
</dbReference>
<dbReference type="AlphaFoldDB" id="A0A9I9EET5"/>
<sequence length="242" mass="26092">MLGFIGNEPCLLVPAAAATAKLNTLPFYHSFWNNANSTLSSNRYHGSTLTAASLTGLLPSLPEPVMGAGGVILPPATYFEKVQAVLKKYGTISSAYLPIGAVIISPEIFDVVLLPKQRARERNIVEQVNRISPRLLDGIKASSDSLIIGEIRRIRGTDLIAGIEVVDNKSPNDPFPPEWGVGKCFGAECRENGLITRTGGDTITLSPSFTISPQEVDGLTSKYGKALKATEERVKELKNQKK</sequence>
<keyword evidence="2" id="KW-0808">Transferase</keyword>
<evidence type="ECO:0000256" key="2">
    <source>
        <dbReference type="ARBA" id="ARBA00022679"/>
    </source>
</evidence>
<dbReference type="EnsemblPlants" id="MELO3C032809.2.1">
    <property type="protein sequence ID" value="MELO3C032809.2.1"/>
    <property type="gene ID" value="MELO3C032809.2"/>
</dbReference>
<keyword evidence="1" id="KW-0032">Aminotransferase</keyword>
<accession>A0A9I9EET5</accession>
<dbReference type="PANTHER" id="PTHR42684">
    <property type="entry name" value="ADENOSYLMETHIONINE-8-AMINO-7-OXONONANOATE AMINOTRANSFERASE"/>
    <property type="match status" value="1"/>
</dbReference>
<dbReference type="InterPro" id="IPR015422">
    <property type="entry name" value="PyrdxlP-dep_Trfase_small"/>
</dbReference>
<dbReference type="GO" id="GO:0009102">
    <property type="term" value="P:biotin biosynthetic process"/>
    <property type="evidence" value="ECO:0007669"/>
    <property type="project" value="TreeGrafter"/>
</dbReference>
<dbReference type="PANTHER" id="PTHR42684:SF3">
    <property type="entry name" value="ADENOSYLMETHIONINE-8-AMINO-7-OXONONANOATE AMINOTRANSFERASE"/>
    <property type="match status" value="1"/>
</dbReference>
<dbReference type="Gramene" id="MELO3C032809.2.1">
    <property type="protein sequence ID" value="MELO3C032809.2.1"/>
    <property type="gene ID" value="MELO3C032809.2"/>
</dbReference>
<dbReference type="Gene3D" id="3.40.640.10">
    <property type="entry name" value="Type I PLP-dependent aspartate aminotransferase-like (Major domain)"/>
    <property type="match status" value="1"/>
</dbReference>
<reference evidence="3" key="1">
    <citation type="submission" date="2023-03" db="UniProtKB">
        <authorList>
            <consortium name="EnsemblPlants"/>
        </authorList>
    </citation>
    <scope>IDENTIFICATION</scope>
</reference>
<protein>
    <submittedName>
        <fullName evidence="3">Uncharacterized protein</fullName>
    </submittedName>
</protein>
<dbReference type="InterPro" id="IPR015424">
    <property type="entry name" value="PyrdxlP-dep_Trfase"/>
</dbReference>
<proteinExistence type="predicted"/>
<dbReference type="Gene3D" id="3.90.1150.10">
    <property type="entry name" value="Aspartate Aminotransferase, domain 1"/>
    <property type="match status" value="1"/>
</dbReference>
<dbReference type="InterPro" id="IPR015421">
    <property type="entry name" value="PyrdxlP-dep_Trfase_major"/>
</dbReference>
<dbReference type="GO" id="GO:0009448">
    <property type="term" value="P:gamma-aminobutyric acid metabolic process"/>
    <property type="evidence" value="ECO:0007669"/>
    <property type="project" value="TreeGrafter"/>
</dbReference>
<name>A0A9I9EET5_CUCME</name>
<evidence type="ECO:0000256" key="1">
    <source>
        <dbReference type="ARBA" id="ARBA00022576"/>
    </source>
</evidence>
<organism evidence="3">
    <name type="scientific">Cucumis melo</name>
    <name type="common">Muskmelon</name>
    <dbReference type="NCBI Taxonomy" id="3656"/>
    <lineage>
        <taxon>Eukaryota</taxon>
        <taxon>Viridiplantae</taxon>
        <taxon>Streptophyta</taxon>
        <taxon>Embryophyta</taxon>
        <taxon>Tracheophyta</taxon>
        <taxon>Spermatophyta</taxon>
        <taxon>Magnoliopsida</taxon>
        <taxon>eudicotyledons</taxon>
        <taxon>Gunneridae</taxon>
        <taxon>Pentapetalae</taxon>
        <taxon>rosids</taxon>
        <taxon>fabids</taxon>
        <taxon>Cucurbitales</taxon>
        <taxon>Cucurbitaceae</taxon>
        <taxon>Benincaseae</taxon>
        <taxon>Cucumis</taxon>
    </lineage>
</organism>
<evidence type="ECO:0000313" key="3">
    <source>
        <dbReference type="EnsemblPlants" id="MELO3C032809.2.1"/>
    </source>
</evidence>
<dbReference type="SUPFAM" id="SSF53383">
    <property type="entry name" value="PLP-dependent transferases"/>
    <property type="match status" value="1"/>
</dbReference>